<accession>A0A2G8RLJ6</accession>
<dbReference type="EMBL" id="AYKW01000069">
    <property type="protein sequence ID" value="PIL22380.1"/>
    <property type="molecule type" value="Genomic_DNA"/>
</dbReference>
<evidence type="ECO:0000256" key="3">
    <source>
        <dbReference type="ARBA" id="ARBA00009914"/>
    </source>
</evidence>
<evidence type="ECO:0000259" key="11">
    <source>
        <dbReference type="Pfam" id="PF10444"/>
    </source>
</evidence>
<feature type="domain" description="Borealin N-terminal" evidence="11">
    <location>
        <begin position="13"/>
        <end position="88"/>
    </location>
</feature>
<dbReference type="InterPro" id="IPR018851">
    <property type="entry name" value="Borealin_N"/>
</dbReference>
<keyword evidence="4" id="KW-0158">Chromosome</keyword>
<dbReference type="Proteomes" id="UP000230002">
    <property type="component" value="Unassembled WGS sequence"/>
</dbReference>
<feature type="compositionally biased region" description="Basic and acidic residues" evidence="10">
    <location>
        <begin position="338"/>
        <end position="349"/>
    </location>
</feature>
<gene>
    <name evidence="12" type="ORF">GSI_15068</name>
</gene>
<comment type="caution">
    <text evidence="12">The sequence shown here is derived from an EMBL/GenBank/DDBJ whole genome shotgun (WGS) entry which is preliminary data.</text>
</comment>
<dbReference type="GO" id="GO:0005634">
    <property type="term" value="C:nucleus"/>
    <property type="evidence" value="ECO:0007669"/>
    <property type="project" value="UniProtKB-SubCell"/>
</dbReference>
<comment type="subcellular location">
    <subcellularLocation>
        <location evidence="2">Chromosome</location>
        <location evidence="2">Centromere</location>
    </subcellularLocation>
    <subcellularLocation>
        <location evidence="1">Nucleus</location>
    </subcellularLocation>
</comment>
<evidence type="ECO:0000256" key="1">
    <source>
        <dbReference type="ARBA" id="ARBA00004123"/>
    </source>
</evidence>
<proteinExistence type="inferred from homology"/>
<evidence type="ECO:0000256" key="5">
    <source>
        <dbReference type="ARBA" id="ARBA00022618"/>
    </source>
</evidence>
<dbReference type="AlphaFoldDB" id="A0A2G8RLJ6"/>
<feature type="compositionally biased region" description="Low complexity" evidence="10">
    <location>
        <begin position="156"/>
        <end position="167"/>
    </location>
</feature>
<dbReference type="STRING" id="1077348.A0A2G8RLJ6"/>
<comment type="similarity">
    <text evidence="3">Belongs to the borealin family.</text>
</comment>
<feature type="region of interest" description="Disordered" evidence="10">
    <location>
        <begin position="119"/>
        <end position="174"/>
    </location>
</feature>
<sequence length="426" mass="46947">MSGSRTRKFSGEEKEQLLANLDLEGKSPPALHQSLHVEHLPCDIVAHKTRQFEEWLVDTLEDFRRHQESLISRMPRIVRNVTLREFAKYKGDIQAAVKGLSRELLGSEDATIDLTTRKRKWVESQEADGDKVGKEESSRGVKNARTVAATPKKKPSSSVVPQSAQKSRLPITKTPAKTRNMTRIPSGAVSPSPQKGVPKPLGFPRTPSRFASPTKASQGRVPTSRVPSSSTFNPVLPSEASHLRWPRKDERLRSVNGSPIANPYQLDLKNWFKAIAEEPESGDQLRFNAVGGAGKTLKKQRSIIIRSGSSSSLGVGSQHGTHSRSASQTSTLVGTHSPIDEQYGKEQRKGSTVSERVSLEDPFIASTFSALVSVHTKDGHVLEFNPLQTSPEELDALEGISDSAKKQAKEDMARMIQATLERWRIS</sequence>
<evidence type="ECO:0000256" key="9">
    <source>
        <dbReference type="ARBA" id="ARBA00023328"/>
    </source>
</evidence>
<evidence type="ECO:0000256" key="8">
    <source>
        <dbReference type="ARBA" id="ARBA00023306"/>
    </source>
</evidence>
<feature type="compositionally biased region" description="Polar residues" evidence="10">
    <location>
        <begin position="209"/>
        <end position="233"/>
    </location>
</feature>
<feature type="region of interest" description="Disordered" evidence="10">
    <location>
        <begin position="209"/>
        <end position="235"/>
    </location>
</feature>
<keyword evidence="8" id="KW-0131">Cell cycle</keyword>
<name>A0A2G8RLJ6_9APHY</name>
<dbReference type="PANTHER" id="PTHR16040">
    <property type="entry name" value="AUSTRALIN, ISOFORM A-RELATED"/>
    <property type="match status" value="1"/>
</dbReference>
<evidence type="ECO:0000256" key="7">
    <source>
        <dbReference type="ARBA" id="ARBA00023242"/>
    </source>
</evidence>
<dbReference type="GO" id="GO:0000070">
    <property type="term" value="P:mitotic sister chromatid segregation"/>
    <property type="evidence" value="ECO:0007669"/>
    <property type="project" value="TreeGrafter"/>
</dbReference>
<dbReference type="GO" id="GO:0032133">
    <property type="term" value="C:chromosome passenger complex"/>
    <property type="evidence" value="ECO:0007669"/>
    <property type="project" value="TreeGrafter"/>
</dbReference>
<keyword evidence="6" id="KW-0498">Mitosis</keyword>
<evidence type="ECO:0000256" key="6">
    <source>
        <dbReference type="ARBA" id="ARBA00022776"/>
    </source>
</evidence>
<keyword evidence="5" id="KW-0132">Cell division</keyword>
<dbReference type="GO" id="GO:0051301">
    <property type="term" value="P:cell division"/>
    <property type="evidence" value="ECO:0007669"/>
    <property type="project" value="UniProtKB-KW"/>
</dbReference>
<dbReference type="PANTHER" id="PTHR16040:SF7">
    <property type="entry name" value="AUSTRALIN, ISOFORM A-RELATED"/>
    <property type="match status" value="1"/>
</dbReference>
<dbReference type="InterPro" id="IPR018867">
    <property type="entry name" value="Cell_div_borealin"/>
</dbReference>
<dbReference type="Pfam" id="PF10444">
    <property type="entry name" value="Nbl1_Borealin_N"/>
    <property type="match status" value="1"/>
</dbReference>
<dbReference type="GO" id="GO:0000775">
    <property type="term" value="C:chromosome, centromeric region"/>
    <property type="evidence" value="ECO:0007669"/>
    <property type="project" value="UniProtKB-SubCell"/>
</dbReference>
<keyword evidence="13" id="KW-1185">Reference proteome</keyword>
<keyword evidence="9" id="KW-0137">Centromere</keyword>
<evidence type="ECO:0000313" key="12">
    <source>
        <dbReference type="EMBL" id="PIL22380.1"/>
    </source>
</evidence>
<dbReference type="OrthoDB" id="2392550at2759"/>
<reference evidence="12 13" key="1">
    <citation type="journal article" date="2015" name="Sci. Rep.">
        <title>Chromosome-level genome map provides insights into diverse defense mechanisms in the medicinal fungus Ganoderma sinense.</title>
        <authorList>
            <person name="Zhu Y."/>
            <person name="Xu J."/>
            <person name="Sun C."/>
            <person name="Zhou S."/>
            <person name="Xu H."/>
            <person name="Nelson D.R."/>
            <person name="Qian J."/>
            <person name="Song J."/>
            <person name="Luo H."/>
            <person name="Xiang L."/>
            <person name="Li Y."/>
            <person name="Xu Z."/>
            <person name="Ji A."/>
            <person name="Wang L."/>
            <person name="Lu S."/>
            <person name="Hayward A."/>
            <person name="Sun W."/>
            <person name="Li X."/>
            <person name="Schwartz D.C."/>
            <person name="Wang Y."/>
            <person name="Chen S."/>
        </authorList>
    </citation>
    <scope>NUCLEOTIDE SEQUENCE [LARGE SCALE GENOMIC DNA]</scope>
    <source>
        <strain evidence="12 13">ZZ0214-1</strain>
    </source>
</reference>
<dbReference type="GO" id="GO:0051233">
    <property type="term" value="C:spindle midzone"/>
    <property type="evidence" value="ECO:0007669"/>
    <property type="project" value="TreeGrafter"/>
</dbReference>
<feature type="region of interest" description="Disordered" evidence="10">
    <location>
        <begin position="308"/>
        <end position="355"/>
    </location>
</feature>
<evidence type="ECO:0000256" key="4">
    <source>
        <dbReference type="ARBA" id="ARBA00022454"/>
    </source>
</evidence>
<organism evidence="12 13">
    <name type="scientific">Ganoderma sinense ZZ0214-1</name>
    <dbReference type="NCBI Taxonomy" id="1077348"/>
    <lineage>
        <taxon>Eukaryota</taxon>
        <taxon>Fungi</taxon>
        <taxon>Dikarya</taxon>
        <taxon>Basidiomycota</taxon>
        <taxon>Agaricomycotina</taxon>
        <taxon>Agaricomycetes</taxon>
        <taxon>Polyporales</taxon>
        <taxon>Polyporaceae</taxon>
        <taxon>Ganoderma</taxon>
    </lineage>
</organism>
<evidence type="ECO:0000313" key="13">
    <source>
        <dbReference type="Proteomes" id="UP000230002"/>
    </source>
</evidence>
<keyword evidence="7" id="KW-0539">Nucleus</keyword>
<evidence type="ECO:0000256" key="2">
    <source>
        <dbReference type="ARBA" id="ARBA00004584"/>
    </source>
</evidence>
<protein>
    <recommendedName>
        <fullName evidence="11">Borealin N-terminal domain-containing protein</fullName>
    </recommendedName>
</protein>
<feature type="compositionally biased region" description="Polar residues" evidence="10">
    <location>
        <begin position="318"/>
        <end position="334"/>
    </location>
</feature>
<feature type="compositionally biased region" description="Basic and acidic residues" evidence="10">
    <location>
        <begin position="128"/>
        <end position="139"/>
    </location>
</feature>
<evidence type="ECO:0000256" key="10">
    <source>
        <dbReference type="SAM" id="MobiDB-lite"/>
    </source>
</evidence>